<gene>
    <name evidence="1" type="ORF">FD16_GL002498</name>
</gene>
<dbReference type="Proteomes" id="UP000051820">
    <property type="component" value="Unassembled WGS sequence"/>
</dbReference>
<dbReference type="PATRIC" id="fig|1423807.3.peg.2582"/>
<evidence type="ECO:0000313" key="2">
    <source>
        <dbReference type="Proteomes" id="UP000051820"/>
    </source>
</evidence>
<evidence type="ECO:0000313" key="1">
    <source>
        <dbReference type="EMBL" id="KRM12313.1"/>
    </source>
</evidence>
<comment type="caution">
    <text evidence="1">The sequence shown here is derived from an EMBL/GenBank/DDBJ whole genome shotgun (WGS) entry which is preliminary data.</text>
</comment>
<proteinExistence type="predicted"/>
<dbReference type="InterPro" id="IPR056096">
    <property type="entry name" value="DUF7679"/>
</dbReference>
<dbReference type="RefSeq" id="WP_010621830.1">
    <property type="nucleotide sequence ID" value="NZ_AZGF01000009.1"/>
</dbReference>
<dbReference type="Pfam" id="PF24727">
    <property type="entry name" value="DUF7679"/>
    <property type="match status" value="1"/>
</dbReference>
<sequence length="177" mass="20911">MSETKEHRFYYAIINLAGQQSEQVYSLSGDLYTALDLSTEHGTIDAWEKEFKNALIVVPAFQYYPHMPDPVFRLAKVKKLEITNQSQPFIEHTRSQFLLPPKWTVTDSKAVKDALHYIRHDYTTFSQQAIQSDFCYWRDQEGLDISNINKTPIWILNRQIQRRAFAAYKENYRIVNR</sequence>
<accession>A0A0R1W9Y1</accession>
<dbReference type="EMBL" id="AZGF01000009">
    <property type="protein sequence ID" value="KRM12313.1"/>
    <property type="molecule type" value="Genomic_DNA"/>
</dbReference>
<name>A0A0R1W9Y1_9LACO</name>
<keyword evidence="2" id="KW-1185">Reference proteome</keyword>
<organism evidence="1 2">
    <name type="scientific">Paucilactobacillus suebicus DSM 5007 = KCTC 3549</name>
    <dbReference type="NCBI Taxonomy" id="1423807"/>
    <lineage>
        <taxon>Bacteria</taxon>
        <taxon>Bacillati</taxon>
        <taxon>Bacillota</taxon>
        <taxon>Bacilli</taxon>
        <taxon>Lactobacillales</taxon>
        <taxon>Lactobacillaceae</taxon>
        <taxon>Paucilactobacillus</taxon>
    </lineage>
</organism>
<reference evidence="1 2" key="1">
    <citation type="journal article" date="2015" name="Genome Announc.">
        <title>Expanding the biotechnology potential of lactobacilli through comparative genomics of 213 strains and associated genera.</title>
        <authorList>
            <person name="Sun Z."/>
            <person name="Harris H.M."/>
            <person name="McCann A."/>
            <person name="Guo C."/>
            <person name="Argimon S."/>
            <person name="Zhang W."/>
            <person name="Yang X."/>
            <person name="Jeffery I.B."/>
            <person name="Cooney J.C."/>
            <person name="Kagawa T.F."/>
            <person name="Liu W."/>
            <person name="Song Y."/>
            <person name="Salvetti E."/>
            <person name="Wrobel A."/>
            <person name="Rasinkangas P."/>
            <person name="Parkhill J."/>
            <person name="Rea M.C."/>
            <person name="O'Sullivan O."/>
            <person name="Ritari J."/>
            <person name="Douillard F.P."/>
            <person name="Paul Ross R."/>
            <person name="Yang R."/>
            <person name="Briner A.E."/>
            <person name="Felis G.E."/>
            <person name="de Vos W.M."/>
            <person name="Barrangou R."/>
            <person name="Klaenhammer T.R."/>
            <person name="Caufield P.W."/>
            <person name="Cui Y."/>
            <person name="Zhang H."/>
            <person name="O'Toole P.W."/>
        </authorList>
    </citation>
    <scope>NUCLEOTIDE SEQUENCE [LARGE SCALE GENOMIC DNA]</scope>
    <source>
        <strain evidence="1 2">DSM 5007</strain>
    </source>
</reference>
<protein>
    <submittedName>
        <fullName evidence="1">Uncharacterized protein</fullName>
    </submittedName>
</protein>
<dbReference type="AlphaFoldDB" id="A0A0R1W9Y1"/>